<dbReference type="SMART" id="SM00450">
    <property type="entry name" value="RHOD"/>
    <property type="match status" value="1"/>
</dbReference>
<dbReference type="Proteomes" id="UP000038802">
    <property type="component" value="Unassembled WGS sequence"/>
</dbReference>
<evidence type="ECO:0000256" key="8">
    <source>
        <dbReference type="ARBA" id="ARBA00023136"/>
    </source>
</evidence>
<dbReference type="GO" id="GO:0004792">
    <property type="term" value="F:thiosulfate-cyanide sulfurtransferase activity"/>
    <property type="evidence" value="ECO:0007669"/>
    <property type="project" value="TreeGrafter"/>
</dbReference>
<dbReference type="EMBL" id="JAGIZI010000067">
    <property type="protein sequence ID" value="MBP0685403.1"/>
    <property type="molecule type" value="Genomic_DNA"/>
</dbReference>
<dbReference type="EMBL" id="LWDQ01000001">
    <property type="protein sequence ID" value="OMH61061.1"/>
    <property type="molecule type" value="Genomic_DNA"/>
</dbReference>
<dbReference type="Proteomes" id="UP000256381">
    <property type="component" value="Unassembled WGS sequence"/>
</dbReference>
<dbReference type="CDD" id="cd00757">
    <property type="entry name" value="ThiF_MoeB_HesA_family"/>
    <property type="match status" value="1"/>
</dbReference>
<dbReference type="Proteomes" id="UP000046947">
    <property type="component" value="Unassembled WGS sequence"/>
</dbReference>
<dbReference type="EMBL" id="CNGE01000239">
    <property type="protein sequence ID" value="CKS28452.1"/>
    <property type="molecule type" value="Genomic_DNA"/>
</dbReference>
<gene>
    <name evidence="19" type="primary">moeB2</name>
    <name evidence="20" type="synonym">moeB</name>
    <name evidence="21" type="synonym">moeZ_1</name>
    <name evidence="21" type="ORF">A4S10_03250</name>
    <name evidence="23" type="ORF">DKC2_3309</name>
    <name evidence="22" type="ORF">DSJ38_08990</name>
    <name evidence="13" type="ORF">ERS007688_02800</name>
    <name evidence="18" type="ORF">ERS007703_04151</name>
    <name evidence="19" type="ORF">ERS007741_04375</name>
    <name evidence="15" type="ORF">ERS027646_01589</name>
    <name evidence="16" type="ORF">ERS027659_03251</name>
    <name evidence="14" type="ORF">ERS027661_00370</name>
    <name evidence="17" type="ORF">ERS094118_04136</name>
    <name evidence="20" type="ORF">J8J21_20345</name>
</gene>
<evidence type="ECO:0000256" key="5">
    <source>
        <dbReference type="ARBA" id="ARBA00022741"/>
    </source>
</evidence>
<accession>A0A045JTS8</accession>
<dbReference type="EMBL" id="CHKL01000896">
    <property type="protein sequence ID" value="COX42832.1"/>
    <property type="molecule type" value="Genomic_DNA"/>
</dbReference>
<dbReference type="PROSITE" id="PS50206">
    <property type="entry name" value="RHODANESE_3"/>
    <property type="match status" value="1"/>
</dbReference>
<evidence type="ECO:0000256" key="2">
    <source>
        <dbReference type="ARBA" id="ARBA00022679"/>
    </source>
</evidence>
<evidence type="ECO:0000313" key="30">
    <source>
        <dbReference type="Proteomes" id="UP000050164"/>
    </source>
</evidence>
<evidence type="ECO:0000313" key="26">
    <source>
        <dbReference type="Proteomes" id="UP000048600"/>
    </source>
</evidence>
<reference evidence="24 25" key="1">
    <citation type="submission" date="2015-03" db="EMBL/GenBank/DDBJ databases">
        <authorList>
            <consortium name="Pathogen Informatics"/>
        </authorList>
    </citation>
    <scope>NUCLEOTIDE SEQUENCE [LARGE SCALE GENOMIC DNA]</scope>
    <source>
        <strain evidence="15 27">Bir 172</strain>
        <strain evidence="16 30">Bir 185</strain>
        <strain evidence="14 28">Bir 187</strain>
        <strain evidence="13 25">H09601792</strain>
        <strain evidence="24">K00500041</strain>
        <strain evidence="19 26">P00601463</strain>
    </source>
</reference>
<evidence type="ECO:0000313" key="29">
    <source>
        <dbReference type="Proteomes" id="UP000050139"/>
    </source>
</evidence>
<evidence type="ECO:0000313" key="27">
    <source>
        <dbReference type="Proteomes" id="UP000048948"/>
    </source>
</evidence>
<evidence type="ECO:0000313" key="16">
    <source>
        <dbReference type="EMBL" id="CKS54636.1"/>
    </source>
</evidence>
<evidence type="ECO:0000313" key="21">
    <source>
        <dbReference type="EMBL" id="OMH61061.1"/>
    </source>
</evidence>
<dbReference type="InterPro" id="IPR045886">
    <property type="entry name" value="ThiF/MoeB/HesA"/>
</dbReference>
<name>A0A045JTS8_MYCTX</name>
<protein>
    <recommendedName>
        <fullName evidence="11">Probable adenylyltransferase/sulfurtransferase MoeZ</fullName>
    </recommendedName>
</protein>
<evidence type="ECO:0000313" key="18">
    <source>
        <dbReference type="EMBL" id="COW74726.1"/>
    </source>
</evidence>
<dbReference type="Gene3D" id="3.40.250.10">
    <property type="entry name" value="Rhodanese-like domain"/>
    <property type="match status" value="1"/>
</dbReference>
<evidence type="ECO:0000256" key="3">
    <source>
        <dbReference type="ARBA" id="ARBA00022692"/>
    </source>
</evidence>
<evidence type="ECO:0000256" key="7">
    <source>
        <dbReference type="ARBA" id="ARBA00022989"/>
    </source>
</evidence>
<organism evidence="19 26">
    <name type="scientific">Mycobacterium tuberculosis</name>
    <dbReference type="NCBI Taxonomy" id="1773"/>
    <lineage>
        <taxon>Bacteria</taxon>
        <taxon>Bacillati</taxon>
        <taxon>Actinomycetota</taxon>
        <taxon>Actinomycetes</taxon>
        <taxon>Mycobacteriales</taxon>
        <taxon>Mycobacteriaceae</taxon>
        <taxon>Mycobacterium</taxon>
        <taxon>Mycobacterium tuberculosis complex</taxon>
    </lineage>
</organism>
<reference evidence="18" key="3">
    <citation type="submission" date="2015-03" db="EMBL/GenBank/DDBJ databases">
        <authorList>
            <person name="Murphy D."/>
        </authorList>
    </citation>
    <scope>NUCLEOTIDE SEQUENCE [LARGE SCALE GENOMIC DNA]</scope>
    <source>
        <strain evidence="18">K00500041</strain>
    </source>
</reference>
<reference evidence="17 29" key="2">
    <citation type="submission" date="2015-03" db="EMBL/GenBank/DDBJ databases">
        <authorList>
            <consortium name="Pathogen Informatics"/>
            <person name="Murphy D."/>
        </authorList>
    </citation>
    <scope>NUCLEOTIDE SEQUENCE [LARGE SCALE GENOMIC DNA]</scope>
    <source>
        <strain evidence="17 29">0268S</strain>
    </source>
</reference>
<dbReference type="Proteomes" id="UP000050164">
    <property type="component" value="Unassembled WGS sequence"/>
</dbReference>
<reference evidence="22 32" key="5">
    <citation type="journal article" date="2017" name="N. Engl. J. Med.">
        <title>Transmission of Extensively Drug-Resistant Tuberculosis in South Africa.</title>
        <authorList>
            <person name="Shah N.S."/>
            <person name="Auld S.C."/>
            <person name="Brust J.C."/>
            <person name="Mathema B."/>
            <person name="Ismail N."/>
            <person name="Moodley P."/>
            <person name="Mlisana K."/>
            <person name="Allana S."/>
            <person name="Campbell A."/>
            <person name="Mthiyane T."/>
            <person name="Morris N."/>
            <person name="Mpangase P."/>
            <person name="van der Meulen H."/>
            <person name="Omar S.V."/>
            <person name="Brown T.S."/>
            <person name="Narechania A."/>
            <person name="Shaskina E."/>
            <person name="Kapwata T."/>
            <person name="Kreiswirth B."/>
            <person name="Gandhi N.R."/>
        </authorList>
    </citation>
    <scope>NUCLEOTIDE SEQUENCE [LARGE SCALE GENOMIC DNA]</scope>
    <source>
        <strain evidence="22 32">32301_S10</strain>
    </source>
</reference>
<keyword evidence="4 20" id="KW-0548">Nucleotidyltransferase</keyword>
<evidence type="ECO:0000313" key="22">
    <source>
        <dbReference type="EMBL" id="REQ53035.1"/>
    </source>
</evidence>
<dbReference type="Proteomes" id="UP000300237">
    <property type="component" value="Chromosome"/>
</dbReference>
<reference evidence="21 31" key="6">
    <citation type="submission" date="2017-02" db="EMBL/GenBank/DDBJ databases">
        <title>Protein polymorphisms may explain contrasting epidemiological fitness of two variants of a multidrug-resistant Mycobacterium tuberculosis strain.</title>
        <authorList>
            <person name="Bigi M.M."/>
            <person name="Lopez B."/>
            <person name="Blanco F.C."/>
            <person name="Sasiain M.C."/>
            <person name="De La Barrera S."/>
            <person name="Ritacco V."/>
            <person name="Bigi F."/>
            <person name="Soria M.A."/>
        </authorList>
    </citation>
    <scope>NUCLEOTIDE SEQUENCE [LARGE SCALE GENOMIC DNA]</scope>
    <source>
        <strain evidence="21 31">6548</strain>
    </source>
</reference>
<dbReference type="GO" id="GO:0008641">
    <property type="term" value="F:ubiquitin-like modifier activating enzyme activity"/>
    <property type="evidence" value="ECO:0007669"/>
    <property type="project" value="InterPro"/>
</dbReference>
<dbReference type="NCBIfam" id="NF004281">
    <property type="entry name" value="PRK05690.1"/>
    <property type="match status" value="1"/>
</dbReference>
<dbReference type="AlphaFoldDB" id="A0A045JTS8"/>
<evidence type="ECO:0000313" key="34">
    <source>
        <dbReference type="Proteomes" id="UP000671119"/>
    </source>
</evidence>
<evidence type="ECO:0000256" key="4">
    <source>
        <dbReference type="ARBA" id="ARBA00022695"/>
    </source>
</evidence>
<evidence type="ECO:0000313" key="32">
    <source>
        <dbReference type="Proteomes" id="UP000256381"/>
    </source>
</evidence>
<evidence type="ECO:0000313" key="13">
    <source>
        <dbReference type="EMBL" id="CFE59569.1"/>
    </source>
</evidence>
<sequence length="389" mass="41668">MTEALIPAPSQISLTRDEVRRYSRHLIIPDIGVNGQQRLKDARVLCIGAGGLGSPALLYLAAAGVGTIGIIDGDHVDESNLQRQIIHGTSDVGRPKVESAAEAVAEINPHVRVTQYREMLTHDNALEIFGDHDLIVDGTDNFTTRYLINDAAVLAGKPYVWGSIYRFNGQTSVFWPGRGPCYRCLHPAPPPPGLVPSCAEGGVLGAICATIASIQVTEVLKLLTGVGTPLVGRLLMYEALDATYHQIRIAKNPDCAICGDAPTITELVDDSVSCASTQSVDPELVISCDELRTKQQSDQNFLLVDVREPAEFDIAHIPGSILIPKGEIGSAAGLAQLPLDKEIVLYCKSGIRSAQALTTLKAAGLHNVKHLDGGIAEWTRTIDSSLLVY</sequence>
<keyword evidence="7" id="KW-1133">Transmembrane helix</keyword>
<comment type="subcellular location">
    <subcellularLocation>
        <location evidence="1">Membrane</location>
        <topology evidence="1">Single-pass membrane protein</topology>
    </subcellularLocation>
</comment>
<dbReference type="GO" id="GO:0016020">
    <property type="term" value="C:membrane"/>
    <property type="evidence" value="ECO:0007669"/>
    <property type="project" value="UniProtKB-SubCell"/>
</dbReference>
<dbReference type="EMBL" id="CFOH01000514">
    <property type="protein sequence ID" value="CFE59569.1"/>
    <property type="molecule type" value="Genomic_DNA"/>
</dbReference>
<evidence type="ECO:0000256" key="1">
    <source>
        <dbReference type="ARBA" id="ARBA00004167"/>
    </source>
</evidence>
<dbReference type="Proteomes" id="UP000671119">
    <property type="component" value="Unassembled WGS sequence"/>
</dbReference>
<keyword evidence="3" id="KW-0812">Transmembrane</keyword>
<dbReference type="Pfam" id="PF00581">
    <property type="entry name" value="Rhodanese"/>
    <property type="match status" value="1"/>
</dbReference>
<evidence type="ECO:0000313" key="17">
    <source>
        <dbReference type="EMBL" id="CLX17328.1"/>
    </source>
</evidence>
<dbReference type="Proteomes" id="UP000189452">
    <property type="component" value="Chromosome"/>
</dbReference>
<dbReference type="OMA" id="EVACATM"/>
<reference evidence="23 33" key="8">
    <citation type="submission" date="2018-08" db="EMBL/GenBank/DDBJ databases">
        <authorList>
            <person name="Fokvardsen B D."/>
            <person name="Norman A."/>
        </authorList>
    </citation>
    <scope>NUCLEOTIDE SEQUENCE [LARGE SCALE GENOMIC DNA]</scope>
    <source>
        <strain evidence="23 33">DKC2</strain>
    </source>
</reference>
<keyword evidence="5" id="KW-0547">Nucleotide-binding</keyword>
<dbReference type="EMBL" id="QTBD01000137">
    <property type="protein sequence ID" value="REQ53035.1"/>
    <property type="molecule type" value="Genomic_DNA"/>
</dbReference>
<dbReference type="EMBL" id="CNFU01000041">
    <property type="protein sequence ID" value="CKQ96912.1"/>
    <property type="molecule type" value="Genomic_DNA"/>
</dbReference>
<dbReference type="Proteomes" id="UP000049023">
    <property type="component" value="Unassembled WGS sequence"/>
</dbReference>
<dbReference type="CDD" id="cd00158">
    <property type="entry name" value="RHOD"/>
    <property type="match status" value="1"/>
</dbReference>
<dbReference type="STRING" id="115862.BBG46_16245"/>
<evidence type="ECO:0000313" key="15">
    <source>
        <dbReference type="EMBL" id="CKS28452.1"/>
    </source>
</evidence>
<reference evidence="22" key="7">
    <citation type="submission" date="2018-07" db="EMBL/GenBank/DDBJ databases">
        <authorList>
            <person name="Shah S."/>
            <person name="Brown T."/>
            <person name="Auld S."/>
            <person name="Bratton K."/>
            <person name="Narechania A."/>
            <person name="Mathema B."/>
            <person name="Gandhi N."/>
        </authorList>
    </citation>
    <scope>NUCLEOTIDE SEQUENCE</scope>
    <source>
        <strain evidence="22">32301_S10</strain>
    </source>
</reference>
<evidence type="ECO:0000313" key="31">
    <source>
        <dbReference type="Proteomes" id="UP000189452"/>
    </source>
</evidence>
<evidence type="ECO:0000313" key="25">
    <source>
        <dbReference type="Proteomes" id="UP000046947"/>
    </source>
</evidence>
<evidence type="ECO:0000256" key="11">
    <source>
        <dbReference type="ARBA" id="ARBA00067503"/>
    </source>
</evidence>
<reference evidence="20 34" key="9">
    <citation type="submission" date="2021-03" db="EMBL/GenBank/DDBJ databases">
        <title>Whole Genome Sequencing of Mycobacterium tuberculosis clinical isolates from Arunachal Pradesh, India.</title>
        <authorList>
            <person name="Singh S."/>
            <person name="Mudliar S.R."/>
            <person name="Kulsum U."/>
            <person name="Rufai S.B."/>
            <person name="Singh P.K."/>
            <person name="Umpo M."/>
            <person name="Nyori M."/>
        </authorList>
    </citation>
    <scope>NUCLEOTIDE SEQUENCE [LARGE SCALE GENOMIC DNA]</scope>
    <source>
        <strain evidence="20 34">OMICS/BPL/0142/20/SP</strain>
    </source>
</reference>
<dbReference type="SMR" id="A0A045JTS8"/>
<dbReference type="InterPro" id="IPR000594">
    <property type="entry name" value="ThiF_NAD_FAD-bd"/>
</dbReference>
<reference evidence="21 31" key="4">
    <citation type="submission" date="2016-04" db="EMBL/GenBank/DDBJ databases">
        <authorList>
            <person name="Bigi M."/>
            <person name="Bigi F."/>
            <person name="Soria M.A."/>
        </authorList>
    </citation>
    <scope>NUCLEOTIDE SEQUENCE [LARGE SCALE GENOMIC DNA]</scope>
    <source>
        <strain evidence="21 31">6548</strain>
    </source>
</reference>
<dbReference type="GO" id="GO:0008146">
    <property type="term" value="F:sulfotransferase activity"/>
    <property type="evidence" value="ECO:0007669"/>
    <property type="project" value="TreeGrafter"/>
</dbReference>
<dbReference type="Proteomes" id="UP000048948">
    <property type="component" value="Unassembled WGS sequence"/>
</dbReference>
<dbReference type="SUPFAM" id="SSF69572">
    <property type="entry name" value="Activating enzymes of the ubiquitin-like proteins"/>
    <property type="match status" value="1"/>
</dbReference>
<dbReference type="EMBL" id="CSAE01000676">
    <property type="protein sequence ID" value="COW74726.1"/>
    <property type="molecule type" value="Genomic_DNA"/>
</dbReference>
<keyword evidence="9" id="KW-0511">Multifunctional enzyme</keyword>
<dbReference type="Pfam" id="PF00899">
    <property type="entry name" value="ThiF"/>
    <property type="match status" value="1"/>
</dbReference>
<dbReference type="EMBL" id="LR027516">
    <property type="protein sequence ID" value="VCU51402.1"/>
    <property type="molecule type" value="Genomic_DNA"/>
</dbReference>
<evidence type="ECO:0000256" key="6">
    <source>
        <dbReference type="ARBA" id="ARBA00022840"/>
    </source>
</evidence>
<dbReference type="Gene3D" id="3.40.50.720">
    <property type="entry name" value="NAD(P)-binding Rossmann-like Domain"/>
    <property type="match status" value="1"/>
</dbReference>
<evidence type="ECO:0000259" key="12">
    <source>
        <dbReference type="PROSITE" id="PS50206"/>
    </source>
</evidence>
<evidence type="ECO:0000313" key="33">
    <source>
        <dbReference type="Proteomes" id="UP000300237"/>
    </source>
</evidence>
<dbReference type="PANTHER" id="PTHR10953">
    <property type="entry name" value="UBIQUITIN-ACTIVATING ENZYME E1"/>
    <property type="match status" value="1"/>
</dbReference>
<evidence type="ECO:0000313" key="20">
    <source>
        <dbReference type="EMBL" id="MBP0685403.1"/>
    </source>
</evidence>
<proteinExistence type="inferred from homology"/>
<feature type="domain" description="Rhodanese" evidence="12">
    <location>
        <begin position="297"/>
        <end position="387"/>
    </location>
</feature>
<dbReference type="EMBL" id="CNFT01000910">
    <property type="protein sequence ID" value="CKS54636.1"/>
    <property type="molecule type" value="Genomic_DNA"/>
</dbReference>
<keyword evidence="8" id="KW-0472">Membrane</keyword>
<dbReference type="InterPro" id="IPR001763">
    <property type="entry name" value="Rhodanese-like_dom"/>
</dbReference>
<dbReference type="PATRIC" id="fig|1773.206.peg.1388"/>
<evidence type="ECO:0000313" key="14">
    <source>
        <dbReference type="EMBL" id="CKQ96912.1"/>
    </source>
</evidence>
<dbReference type="Proteomes" id="UP000048600">
    <property type="component" value="Unassembled WGS sequence"/>
</dbReference>
<evidence type="ECO:0000256" key="10">
    <source>
        <dbReference type="ARBA" id="ARBA00060757"/>
    </source>
</evidence>
<dbReference type="FunFam" id="3.40.250.10:FF:000025">
    <property type="entry name" value="Molybdopterin biosynthesis MoeZ"/>
    <property type="match status" value="1"/>
</dbReference>
<keyword evidence="2" id="KW-0808">Transferase</keyword>
<dbReference type="InterPro" id="IPR036873">
    <property type="entry name" value="Rhodanese-like_dom_sf"/>
</dbReference>
<evidence type="ECO:0000313" key="19">
    <source>
        <dbReference type="EMBL" id="COX42832.1"/>
    </source>
</evidence>
<dbReference type="PANTHER" id="PTHR10953:SF102">
    <property type="entry name" value="ADENYLYLTRANSFERASE AND SULFURTRANSFERASE MOCS3"/>
    <property type="match status" value="1"/>
</dbReference>
<dbReference type="Proteomes" id="UP000050139">
    <property type="component" value="Unassembled WGS sequence"/>
</dbReference>
<dbReference type="RefSeq" id="WP_003899922.1">
    <property type="nucleotide sequence ID" value="NZ_AP017901.1"/>
</dbReference>
<evidence type="ECO:0000313" key="24">
    <source>
        <dbReference type="Proteomes" id="UP000038802"/>
    </source>
</evidence>
<comment type="similarity">
    <text evidence="10">In the N-terminal section; belongs to the HesA/MoeB/ThiF family.</text>
</comment>
<dbReference type="GO" id="GO:0005524">
    <property type="term" value="F:ATP binding"/>
    <property type="evidence" value="ECO:0007669"/>
    <property type="project" value="UniProtKB-KW"/>
</dbReference>
<dbReference type="GO" id="GO:0016779">
    <property type="term" value="F:nucleotidyltransferase activity"/>
    <property type="evidence" value="ECO:0007669"/>
    <property type="project" value="UniProtKB-KW"/>
</dbReference>
<dbReference type="EMBL" id="COPH01000076">
    <property type="protein sequence ID" value="CLX17328.1"/>
    <property type="molecule type" value="Genomic_DNA"/>
</dbReference>
<evidence type="ECO:0000256" key="9">
    <source>
        <dbReference type="ARBA" id="ARBA00023268"/>
    </source>
</evidence>
<dbReference type="GO" id="GO:0005829">
    <property type="term" value="C:cytosol"/>
    <property type="evidence" value="ECO:0007669"/>
    <property type="project" value="TreeGrafter"/>
</dbReference>
<evidence type="ECO:0000313" key="28">
    <source>
        <dbReference type="Proteomes" id="UP000049023"/>
    </source>
</evidence>
<dbReference type="InterPro" id="IPR035985">
    <property type="entry name" value="Ubiquitin-activating_enz"/>
</dbReference>
<dbReference type="FunFam" id="3.40.50.720:FF:000033">
    <property type="entry name" value="Adenylyltransferase and sulfurtransferase MOCS3"/>
    <property type="match status" value="1"/>
</dbReference>
<evidence type="ECO:0000313" key="23">
    <source>
        <dbReference type="EMBL" id="VCU51402.1"/>
    </source>
</evidence>
<keyword evidence="6" id="KW-0067">ATP-binding</keyword>